<dbReference type="Proteomes" id="UP001270362">
    <property type="component" value="Unassembled WGS sequence"/>
</dbReference>
<name>A0AAE0X7A7_9PEZI</name>
<reference evidence="2" key="1">
    <citation type="journal article" date="2023" name="Mol. Phylogenet. Evol.">
        <title>Genome-scale phylogeny and comparative genomics of the fungal order Sordariales.</title>
        <authorList>
            <person name="Hensen N."/>
            <person name="Bonometti L."/>
            <person name="Westerberg I."/>
            <person name="Brannstrom I.O."/>
            <person name="Guillou S."/>
            <person name="Cros-Aarteil S."/>
            <person name="Calhoun S."/>
            <person name="Haridas S."/>
            <person name="Kuo A."/>
            <person name="Mondo S."/>
            <person name="Pangilinan J."/>
            <person name="Riley R."/>
            <person name="LaButti K."/>
            <person name="Andreopoulos B."/>
            <person name="Lipzen A."/>
            <person name="Chen C."/>
            <person name="Yan M."/>
            <person name="Daum C."/>
            <person name="Ng V."/>
            <person name="Clum A."/>
            <person name="Steindorff A."/>
            <person name="Ohm R.A."/>
            <person name="Martin F."/>
            <person name="Silar P."/>
            <person name="Natvig D.O."/>
            <person name="Lalanne C."/>
            <person name="Gautier V."/>
            <person name="Ament-Velasquez S.L."/>
            <person name="Kruys A."/>
            <person name="Hutchinson M.I."/>
            <person name="Powell A.J."/>
            <person name="Barry K."/>
            <person name="Miller A.N."/>
            <person name="Grigoriev I.V."/>
            <person name="Debuchy R."/>
            <person name="Gladieux P."/>
            <person name="Hiltunen Thoren M."/>
            <person name="Johannesson H."/>
        </authorList>
    </citation>
    <scope>NUCLEOTIDE SEQUENCE</scope>
    <source>
        <strain evidence="2">CBS 314.62</strain>
    </source>
</reference>
<dbReference type="EMBL" id="JAULSO010000002">
    <property type="protein sequence ID" value="KAK3687342.1"/>
    <property type="molecule type" value="Genomic_DNA"/>
</dbReference>
<reference evidence="2" key="2">
    <citation type="submission" date="2023-06" db="EMBL/GenBank/DDBJ databases">
        <authorList>
            <consortium name="Lawrence Berkeley National Laboratory"/>
            <person name="Haridas S."/>
            <person name="Hensen N."/>
            <person name="Bonometti L."/>
            <person name="Westerberg I."/>
            <person name="Brannstrom I.O."/>
            <person name="Guillou S."/>
            <person name="Cros-Aarteil S."/>
            <person name="Calhoun S."/>
            <person name="Kuo A."/>
            <person name="Mondo S."/>
            <person name="Pangilinan J."/>
            <person name="Riley R."/>
            <person name="Labutti K."/>
            <person name="Andreopoulos B."/>
            <person name="Lipzen A."/>
            <person name="Chen C."/>
            <person name="Yanf M."/>
            <person name="Daum C."/>
            <person name="Ng V."/>
            <person name="Clum A."/>
            <person name="Steindorff A."/>
            <person name="Ohm R."/>
            <person name="Martin F."/>
            <person name="Silar P."/>
            <person name="Natvig D."/>
            <person name="Lalanne C."/>
            <person name="Gautier V."/>
            <person name="Ament-Velasquez S.L."/>
            <person name="Kruys A."/>
            <person name="Hutchinson M.I."/>
            <person name="Powell A.J."/>
            <person name="Barry K."/>
            <person name="Miller A.N."/>
            <person name="Grigoriev I.V."/>
            <person name="Debuchy R."/>
            <person name="Gladieux P."/>
            <person name="Thoren M.H."/>
            <person name="Johannesson H."/>
        </authorList>
    </citation>
    <scope>NUCLEOTIDE SEQUENCE</scope>
    <source>
        <strain evidence="2">CBS 314.62</strain>
    </source>
</reference>
<keyword evidence="3" id="KW-1185">Reference proteome</keyword>
<organism evidence="2 3">
    <name type="scientific">Podospora appendiculata</name>
    <dbReference type="NCBI Taxonomy" id="314037"/>
    <lineage>
        <taxon>Eukaryota</taxon>
        <taxon>Fungi</taxon>
        <taxon>Dikarya</taxon>
        <taxon>Ascomycota</taxon>
        <taxon>Pezizomycotina</taxon>
        <taxon>Sordariomycetes</taxon>
        <taxon>Sordariomycetidae</taxon>
        <taxon>Sordariales</taxon>
        <taxon>Podosporaceae</taxon>
        <taxon>Podospora</taxon>
    </lineage>
</organism>
<comment type="caution">
    <text evidence="2">The sequence shown here is derived from an EMBL/GenBank/DDBJ whole genome shotgun (WGS) entry which is preliminary data.</text>
</comment>
<evidence type="ECO:0000313" key="3">
    <source>
        <dbReference type="Proteomes" id="UP001270362"/>
    </source>
</evidence>
<keyword evidence="1" id="KW-1133">Transmembrane helix</keyword>
<keyword evidence="1" id="KW-0812">Transmembrane</keyword>
<evidence type="ECO:0000256" key="1">
    <source>
        <dbReference type="SAM" id="Phobius"/>
    </source>
</evidence>
<dbReference type="AlphaFoldDB" id="A0AAE0X7A7"/>
<feature type="transmembrane region" description="Helical" evidence="1">
    <location>
        <begin position="12"/>
        <end position="30"/>
    </location>
</feature>
<evidence type="ECO:0000313" key="2">
    <source>
        <dbReference type="EMBL" id="KAK3687342.1"/>
    </source>
</evidence>
<accession>A0AAE0X7A7</accession>
<protein>
    <submittedName>
        <fullName evidence="2">Uncharacterized protein</fullName>
    </submittedName>
</protein>
<sequence length="132" mass="14794">MIIYKLTPDLSLCPLLVVFLSFSFCLSFFLSPEAVDLGPPPNIVNSQLPASDPGCHVHANVSVAANHPCHFNSTRSHSHREKEALRYRLFLMQVTKGSFEERKTLVRCTFVQDRTGRPDLLVPALTRSKARS</sequence>
<proteinExistence type="predicted"/>
<keyword evidence="1" id="KW-0472">Membrane</keyword>
<gene>
    <name evidence="2" type="ORF">B0T22DRAFT_457014</name>
</gene>